<dbReference type="Pfam" id="PF04199">
    <property type="entry name" value="Cyclase"/>
    <property type="match status" value="1"/>
</dbReference>
<dbReference type="GO" id="GO:0004061">
    <property type="term" value="F:arylformamidase activity"/>
    <property type="evidence" value="ECO:0007669"/>
    <property type="project" value="InterPro"/>
</dbReference>
<dbReference type="GO" id="GO:0019441">
    <property type="term" value="P:L-tryptophan catabolic process to kynurenine"/>
    <property type="evidence" value="ECO:0007669"/>
    <property type="project" value="InterPro"/>
</dbReference>
<feature type="non-terminal residue" evidence="1">
    <location>
        <position position="1"/>
    </location>
</feature>
<evidence type="ECO:0000313" key="1">
    <source>
        <dbReference type="EMBL" id="SVA15532.1"/>
    </source>
</evidence>
<name>A0A381THC1_9ZZZZ</name>
<dbReference type="AlphaFoldDB" id="A0A381THC1"/>
<dbReference type="Gene3D" id="3.50.30.50">
    <property type="entry name" value="Putative cyclase"/>
    <property type="match status" value="1"/>
</dbReference>
<proteinExistence type="predicted"/>
<sequence length="336" mass="36523">VNNNNGRHNRTLLVGGLTLACLVCLNSIDNKTQAQSLRLINTDTFDTWMRELSNWGRWGDDDQLGTLNLITPEKRREAVALVTDGVSVSLAHNVETRSAVDNPRPFDIAIIGLNGAGASVMDQWTVSYHGYAHTHLDALCHFSHQGQMFNGVPNTSVTVDGCAKLAIDNFKDGIVTRGILIDIPQLRGVDFLELGSPIYPEELEAWEAKMGINVQSGDAVFVRTGRWGKREAEGPWDVGSHVAGLHASTARWFRDRDVAVVGTDHGADVHPSGMDVSHPLHILLLVAMGTPIFDNVDLEDLSRAADERGRWEFLLTAAPVPVPGGTGSPLNPIATF</sequence>
<organism evidence="1">
    <name type="scientific">marine metagenome</name>
    <dbReference type="NCBI Taxonomy" id="408172"/>
    <lineage>
        <taxon>unclassified sequences</taxon>
        <taxon>metagenomes</taxon>
        <taxon>ecological metagenomes</taxon>
    </lineage>
</organism>
<gene>
    <name evidence="1" type="ORF">METZ01_LOCUS68386</name>
</gene>
<dbReference type="EMBL" id="UINC01004600">
    <property type="protein sequence ID" value="SVA15532.1"/>
    <property type="molecule type" value="Genomic_DNA"/>
</dbReference>
<dbReference type="PANTHER" id="PTHR34861">
    <property type="match status" value="1"/>
</dbReference>
<accession>A0A381THC1</accession>
<dbReference type="InterPro" id="IPR007325">
    <property type="entry name" value="KFase/CYL"/>
</dbReference>
<dbReference type="PANTHER" id="PTHR34861:SF10">
    <property type="entry name" value="CYCLASE"/>
    <property type="match status" value="1"/>
</dbReference>
<dbReference type="SUPFAM" id="SSF102198">
    <property type="entry name" value="Putative cyclase"/>
    <property type="match status" value="1"/>
</dbReference>
<dbReference type="InterPro" id="IPR037175">
    <property type="entry name" value="KFase_sf"/>
</dbReference>
<protein>
    <recommendedName>
        <fullName evidence="2">Cyclase</fullName>
    </recommendedName>
</protein>
<evidence type="ECO:0008006" key="2">
    <source>
        <dbReference type="Google" id="ProtNLM"/>
    </source>
</evidence>
<reference evidence="1" key="1">
    <citation type="submission" date="2018-05" db="EMBL/GenBank/DDBJ databases">
        <authorList>
            <person name="Lanie J.A."/>
            <person name="Ng W.-L."/>
            <person name="Kazmierczak K.M."/>
            <person name="Andrzejewski T.M."/>
            <person name="Davidsen T.M."/>
            <person name="Wayne K.J."/>
            <person name="Tettelin H."/>
            <person name="Glass J.I."/>
            <person name="Rusch D."/>
            <person name="Podicherti R."/>
            <person name="Tsui H.-C.T."/>
            <person name="Winkler M.E."/>
        </authorList>
    </citation>
    <scope>NUCLEOTIDE SEQUENCE</scope>
</reference>